<protein>
    <submittedName>
        <fullName evidence="2">Uncharacterized protein</fullName>
    </submittedName>
</protein>
<accession>A0ABD0LBA8</accession>
<feature type="region of interest" description="Disordered" evidence="1">
    <location>
        <begin position="1"/>
        <end position="36"/>
    </location>
</feature>
<name>A0ABD0LBA8_9CAEN</name>
<organism evidence="2 3">
    <name type="scientific">Batillaria attramentaria</name>
    <dbReference type="NCBI Taxonomy" id="370345"/>
    <lineage>
        <taxon>Eukaryota</taxon>
        <taxon>Metazoa</taxon>
        <taxon>Spiralia</taxon>
        <taxon>Lophotrochozoa</taxon>
        <taxon>Mollusca</taxon>
        <taxon>Gastropoda</taxon>
        <taxon>Caenogastropoda</taxon>
        <taxon>Sorbeoconcha</taxon>
        <taxon>Cerithioidea</taxon>
        <taxon>Batillariidae</taxon>
        <taxon>Batillaria</taxon>
    </lineage>
</organism>
<dbReference type="EMBL" id="JACVVK020000066">
    <property type="protein sequence ID" value="KAK7496488.1"/>
    <property type="molecule type" value="Genomic_DNA"/>
</dbReference>
<keyword evidence="3" id="KW-1185">Reference proteome</keyword>
<sequence>MSAQMGTARQAGSRHTPDITIIPPNPTPAPIGQDEQKTIQKKIKAFLLLAGTRRAALEVEWKDTINTVAEERSAAR</sequence>
<gene>
    <name evidence="2" type="ORF">BaRGS_00012140</name>
</gene>
<reference evidence="2 3" key="1">
    <citation type="journal article" date="2023" name="Sci. Data">
        <title>Genome assembly of the Korean intertidal mud-creeper Batillaria attramentaria.</title>
        <authorList>
            <person name="Patra A.K."/>
            <person name="Ho P.T."/>
            <person name="Jun S."/>
            <person name="Lee S.J."/>
            <person name="Kim Y."/>
            <person name="Won Y.J."/>
        </authorList>
    </citation>
    <scope>NUCLEOTIDE SEQUENCE [LARGE SCALE GENOMIC DNA]</scope>
    <source>
        <strain evidence="2">Wonlab-2016</strain>
    </source>
</reference>
<proteinExistence type="predicted"/>
<dbReference type="AlphaFoldDB" id="A0ABD0LBA8"/>
<comment type="caution">
    <text evidence="2">The sequence shown here is derived from an EMBL/GenBank/DDBJ whole genome shotgun (WGS) entry which is preliminary data.</text>
</comment>
<evidence type="ECO:0000256" key="1">
    <source>
        <dbReference type="SAM" id="MobiDB-lite"/>
    </source>
</evidence>
<evidence type="ECO:0000313" key="3">
    <source>
        <dbReference type="Proteomes" id="UP001519460"/>
    </source>
</evidence>
<evidence type="ECO:0000313" key="2">
    <source>
        <dbReference type="EMBL" id="KAK7496488.1"/>
    </source>
</evidence>
<dbReference type="Proteomes" id="UP001519460">
    <property type="component" value="Unassembled WGS sequence"/>
</dbReference>